<evidence type="ECO:0000259" key="1">
    <source>
        <dbReference type="Pfam" id="PF16363"/>
    </source>
</evidence>
<evidence type="ECO:0000313" key="7">
    <source>
        <dbReference type="Proteomes" id="UP000285777"/>
    </source>
</evidence>
<evidence type="ECO:0000313" key="2">
    <source>
        <dbReference type="EMBL" id="MDU0250240.1"/>
    </source>
</evidence>
<dbReference type="EC" id="4.2.1.45" evidence="3"/>
<dbReference type="SUPFAM" id="SSF51735">
    <property type="entry name" value="NAD(P)-binding Rossmann-fold domains"/>
    <property type="match status" value="1"/>
</dbReference>
<reference evidence="3 8" key="2">
    <citation type="submission" date="2020-04" db="EMBL/GenBank/DDBJ databases">
        <authorList>
            <person name="Pieper L."/>
        </authorList>
    </citation>
    <scope>NUCLEOTIDE SEQUENCE [LARGE SCALE GENOMIC DNA]</scope>
    <source>
        <strain evidence="3 8">B33</strain>
    </source>
</reference>
<name>A0A174S0A3_PHOVU</name>
<dbReference type="AlphaFoldDB" id="A0A174S0A3"/>
<dbReference type="GeneID" id="5304989"/>
<dbReference type="NCBIfam" id="TIGR02622">
    <property type="entry name" value="CDP_4_6_dhtase"/>
    <property type="match status" value="1"/>
</dbReference>
<reference evidence="2" key="4">
    <citation type="submission" date="2023-10" db="EMBL/GenBank/DDBJ databases">
        <title>Genome of potential pathogenic bacteria in Crohn's disease.</title>
        <authorList>
            <person name="Rodriguez-Palacios A."/>
        </authorList>
    </citation>
    <scope>NUCLEOTIDE SEQUENCE</scope>
    <source>
        <strain evidence="2">CavFT-hAR107</strain>
    </source>
</reference>
<sequence>MAFSNIYKNKKVIITGNTGFKGTWLSTWLKMMGAEVYGYSIGVPTTPSMFDTLHLEDKICQHYGDIRNKREFNDFVQEVKPDFLIHLAAQALVLTSYREPFETMTTNIVGTAVVCEAVMNIDWNCTCVLITSDKAYDNVEWIWGYRETDGIGGKDIYSGSKGAAELVIKSYWHSFIKKMPNIKFGVARAGNVIGGGDWAKDRIIVDCVKAFSEGKTVEIRSPKATRPWQHVLEPLSGYLTLAQYLCEGKCENGESYNFGPRAEQTKTVFELFQDLATLWGLDKNKAAKLTGNVPFEEATLLKLNCDKALAYLHWHSTLHYDECVNFIAEWYRAFYVEQAKDMFALTEKQINAYMEAAKKQNLDWAK</sequence>
<evidence type="ECO:0000313" key="5">
    <source>
        <dbReference type="EMBL" id="RHI84801.1"/>
    </source>
</evidence>
<accession>A0A174S0A3</accession>
<dbReference type="InterPro" id="IPR013445">
    <property type="entry name" value="CDP_4_6_deHydtase"/>
</dbReference>
<dbReference type="Proteomes" id="UP000524321">
    <property type="component" value="Unassembled WGS sequence"/>
</dbReference>
<dbReference type="EMBL" id="JAWDHD010000012">
    <property type="protein sequence ID" value="MDU0250240.1"/>
    <property type="molecule type" value="Genomic_DNA"/>
</dbReference>
<dbReference type="EMBL" id="QRLF01000044">
    <property type="protein sequence ID" value="RHI84801.1"/>
    <property type="molecule type" value="Genomic_DNA"/>
</dbReference>
<dbReference type="InterPro" id="IPR016040">
    <property type="entry name" value="NAD(P)-bd_dom"/>
</dbReference>
<evidence type="ECO:0000313" key="3">
    <source>
        <dbReference type="EMBL" id="NVB75950.1"/>
    </source>
</evidence>
<dbReference type="InterPro" id="IPR036291">
    <property type="entry name" value="NAD(P)-bd_dom_sf"/>
</dbReference>
<dbReference type="EMBL" id="QRXI01000004">
    <property type="protein sequence ID" value="RGT96754.1"/>
    <property type="molecule type" value="Genomic_DNA"/>
</dbReference>
<dbReference type="Gene3D" id="3.90.25.10">
    <property type="entry name" value="UDP-galactose 4-epimerase, domain 1"/>
    <property type="match status" value="1"/>
</dbReference>
<dbReference type="Gene3D" id="3.40.50.720">
    <property type="entry name" value="NAD(P)-binding Rossmann-like Domain"/>
    <property type="match status" value="1"/>
</dbReference>
<dbReference type="EMBL" id="JABWDJ010000166">
    <property type="protein sequence ID" value="NVB75950.1"/>
    <property type="molecule type" value="Genomic_DNA"/>
</dbReference>
<evidence type="ECO:0000313" key="4">
    <source>
        <dbReference type="EMBL" id="RGT96754.1"/>
    </source>
</evidence>
<evidence type="ECO:0000313" key="6">
    <source>
        <dbReference type="Proteomes" id="UP000283833"/>
    </source>
</evidence>
<dbReference type="OMA" id="CYENREW"/>
<reference evidence="6 7" key="1">
    <citation type="submission" date="2018-08" db="EMBL/GenBank/DDBJ databases">
        <title>A genome reference for cultivated species of the human gut microbiota.</title>
        <authorList>
            <person name="Zou Y."/>
            <person name="Xue W."/>
            <person name="Luo G."/>
        </authorList>
    </citation>
    <scope>NUCLEOTIDE SEQUENCE [LARGE SCALE GENOMIC DNA]</scope>
    <source>
        <strain evidence="4 6">AF18-14</strain>
        <strain evidence="5 7">AM13-21</strain>
    </source>
</reference>
<organism evidence="3 8">
    <name type="scientific">Phocaeicola vulgatus</name>
    <name type="common">Bacteroides vulgatus</name>
    <dbReference type="NCBI Taxonomy" id="821"/>
    <lineage>
        <taxon>Bacteria</taxon>
        <taxon>Pseudomonadati</taxon>
        <taxon>Bacteroidota</taxon>
        <taxon>Bacteroidia</taxon>
        <taxon>Bacteroidales</taxon>
        <taxon>Bacteroidaceae</taxon>
        <taxon>Phocaeicola</taxon>
    </lineage>
</organism>
<evidence type="ECO:0000313" key="8">
    <source>
        <dbReference type="Proteomes" id="UP000524321"/>
    </source>
</evidence>
<dbReference type="PANTHER" id="PTHR43000">
    <property type="entry name" value="DTDP-D-GLUCOSE 4,6-DEHYDRATASE-RELATED"/>
    <property type="match status" value="1"/>
</dbReference>
<dbReference type="Proteomes" id="UP001181258">
    <property type="component" value="Unassembled WGS sequence"/>
</dbReference>
<proteinExistence type="predicted"/>
<dbReference type="RefSeq" id="WP_005847174.1">
    <property type="nucleotide sequence ID" value="NZ_BAABZK010000001.1"/>
</dbReference>
<dbReference type="Proteomes" id="UP000283833">
    <property type="component" value="Unassembled WGS sequence"/>
</dbReference>
<dbReference type="GO" id="GO:0047733">
    <property type="term" value="F:CDP-glucose 4,6-dehydratase activity"/>
    <property type="evidence" value="ECO:0007669"/>
    <property type="project" value="UniProtKB-EC"/>
</dbReference>
<dbReference type="Pfam" id="PF16363">
    <property type="entry name" value="GDP_Man_Dehyd"/>
    <property type="match status" value="1"/>
</dbReference>
<reference evidence="3 8" key="3">
    <citation type="submission" date="2020-07" db="EMBL/GenBank/DDBJ databases">
        <title>Bacterial metabolism rescues the inhibition of intestinal drug absorption by food and drug additives.</title>
        <authorList>
            <person name="Zou L."/>
            <person name="Spanogiannopoulos P."/>
            <person name="Chien H.-C."/>
            <person name="Pieper L.M."/>
            <person name="Cai W."/>
            <person name="Khuri N."/>
            <person name="Pottel J."/>
            <person name="Vora B."/>
            <person name="Ni Z."/>
            <person name="Tsakalozou E."/>
            <person name="Zhang W."/>
            <person name="Shoichet B.K."/>
            <person name="Giacomini K.M."/>
            <person name="Turnbaugh P.J."/>
        </authorList>
    </citation>
    <scope>NUCLEOTIDE SEQUENCE [LARGE SCALE GENOMIC DNA]</scope>
    <source>
        <strain evidence="3 8">B33</strain>
    </source>
</reference>
<dbReference type="Proteomes" id="UP000285777">
    <property type="component" value="Unassembled WGS sequence"/>
</dbReference>
<gene>
    <name evidence="3" type="primary">rfbG</name>
    <name evidence="5" type="ORF">DW150_19895</name>
    <name evidence="4" type="ORF">DWX04_04685</name>
    <name evidence="3" type="ORF">HUV05_21055</name>
    <name evidence="2" type="ORF">RVY68_16500</name>
</gene>
<protein>
    <submittedName>
        <fullName evidence="3">CDP-glucose 4,6-dehydratase</fullName>
        <ecNumber evidence="3">4.2.1.45</ecNumber>
    </submittedName>
</protein>
<comment type="caution">
    <text evidence="3">The sequence shown here is derived from an EMBL/GenBank/DDBJ whole genome shotgun (WGS) entry which is preliminary data.</text>
</comment>
<keyword evidence="3" id="KW-0456">Lyase</keyword>
<feature type="domain" description="NAD(P)-binding" evidence="1">
    <location>
        <begin position="13"/>
        <end position="324"/>
    </location>
</feature>